<dbReference type="AlphaFoldDB" id="A0A9Q0GRE3"/>
<accession>A0A9Q0GRE3</accession>
<protein>
    <submittedName>
        <fullName evidence="2">Uncharacterized protein</fullName>
    </submittedName>
</protein>
<feature type="region of interest" description="Disordered" evidence="1">
    <location>
        <begin position="1"/>
        <end position="114"/>
    </location>
</feature>
<evidence type="ECO:0000256" key="1">
    <source>
        <dbReference type="SAM" id="MobiDB-lite"/>
    </source>
</evidence>
<sequence length="156" mass="16834">MVPSTVSSFIPRVGHPPHCVTARPLGAPRSTTPLPTHAISPSIAPPQPGISFDSRLQPPSPTAPATMTAHRDQNQESMGINSSPMPADLPSDNAIVSSSPPASTRKKYRKLKKGNSQLRAQTGFKFYLFQGFFVKDSILESVFVLLVTVILWMAPT</sequence>
<reference evidence="2" key="1">
    <citation type="journal article" date="2023" name="Plant J.">
        <title>The genome of the king protea, Protea cynaroides.</title>
        <authorList>
            <person name="Chang J."/>
            <person name="Duong T.A."/>
            <person name="Schoeman C."/>
            <person name="Ma X."/>
            <person name="Roodt D."/>
            <person name="Barker N."/>
            <person name="Li Z."/>
            <person name="Van de Peer Y."/>
            <person name="Mizrachi E."/>
        </authorList>
    </citation>
    <scope>NUCLEOTIDE SEQUENCE</scope>
    <source>
        <tissue evidence="2">Young leaves</tissue>
    </source>
</reference>
<comment type="caution">
    <text evidence="2">The sequence shown here is derived from an EMBL/GenBank/DDBJ whole genome shotgun (WGS) entry which is preliminary data.</text>
</comment>
<name>A0A9Q0GRE3_9MAGN</name>
<feature type="compositionally biased region" description="Basic residues" evidence="1">
    <location>
        <begin position="104"/>
        <end position="113"/>
    </location>
</feature>
<feature type="compositionally biased region" description="Polar residues" evidence="1">
    <location>
        <begin position="75"/>
        <end position="84"/>
    </location>
</feature>
<keyword evidence="3" id="KW-1185">Reference proteome</keyword>
<dbReference type="EMBL" id="JAMYWD010000012">
    <property type="protein sequence ID" value="KAJ4951085.1"/>
    <property type="molecule type" value="Genomic_DNA"/>
</dbReference>
<gene>
    <name evidence="2" type="ORF">NE237_027917</name>
</gene>
<dbReference type="Proteomes" id="UP001141806">
    <property type="component" value="Unassembled WGS sequence"/>
</dbReference>
<proteinExistence type="predicted"/>
<organism evidence="2 3">
    <name type="scientific">Protea cynaroides</name>
    <dbReference type="NCBI Taxonomy" id="273540"/>
    <lineage>
        <taxon>Eukaryota</taxon>
        <taxon>Viridiplantae</taxon>
        <taxon>Streptophyta</taxon>
        <taxon>Embryophyta</taxon>
        <taxon>Tracheophyta</taxon>
        <taxon>Spermatophyta</taxon>
        <taxon>Magnoliopsida</taxon>
        <taxon>Proteales</taxon>
        <taxon>Proteaceae</taxon>
        <taxon>Protea</taxon>
    </lineage>
</organism>
<evidence type="ECO:0000313" key="2">
    <source>
        <dbReference type="EMBL" id="KAJ4951085.1"/>
    </source>
</evidence>
<evidence type="ECO:0000313" key="3">
    <source>
        <dbReference type="Proteomes" id="UP001141806"/>
    </source>
</evidence>